<dbReference type="Proteomes" id="UP000325577">
    <property type="component" value="Linkage Group LG14"/>
</dbReference>
<evidence type="ECO:0000256" key="1">
    <source>
        <dbReference type="SAM" id="MobiDB-lite"/>
    </source>
</evidence>
<gene>
    <name evidence="2" type="ORF">F0562_026078</name>
</gene>
<reference evidence="2 3" key="1">
    <citation type="submission" date="2019-09" db="EMBL/GenBank/DDBJ databases">
        <title>A chromosome-level genome assembly of the Chinese tupelo Nyssa sinensis.</title>
        <authorList>
            <person name="Yang X."/>
            <person name="Kang M."/>
            <person name="Yang Y."/>
            <person name="Xiong H."/>
            <person name="Wang M."/>
            <person name="Zhang Z."/>
            <person name="Wang Z."/>
            <person name="Wu H."/>
            <person name="Ma T."/>
            <person name="Liu J."/>
            <person name="Xi Z."/>
        </authorList>
    </citation>
    <scope>NUCLEOTIDE SEQUENCE [LARGE SCALE GENOMIC DNA]</scope>
    <source>
        <strain evidence="2">J267</strain>
        <tissue evidence="2">Leaf</tissue>
    </source>
</reference>
<dbReference type="EMBL" id="CM018037">
    <property type="protein sequence ID" value="KAA8539386.1"/>
    <property type="molecule type" value="Genomic_DNA"/>
</dbReference>
<sequence length="228" mass="25584">MIVPYLKGTHLFGYVDRTLPAPPTHISSTENNQTHSLPNPAFHSWHLQDQLILSALISSLTENFLSHVVKCTTSRDVWLALERMFSSTFHARITHIHFQLATLKTANLSIADYFQQFTNLTDTLAAVDQPLNNYELVYFLLAGLGLDYDSFVTSVTTKGEPLSLEDLYGHLLAHEKRLEQHQAAVDLTVANANFTSRNTTNCGGRGNRRSSPSHDGRGHYQNSPSRNY</sequence>
<dbReference type="AlphaFoldDB" id="A0A5J5BAI4"/>
<dbReference type="PANTHER" id="PTHR47481">
    <property type="match status" value="1"/>
</dbReference>
<feature type="region of interest" description="Disordered" evidence="1">
    <location>
        <begin position="198"/>
        <end position="228"/>
    </location>
</feature>
<dbReference type="PANTHER" id="PTHR47481:SF10">
    <property type="entry name" value="COPIA-LIKE POLYPROTEIN_RETROTRANSPOSON"/>
    <property type="match status" value="1"/>
</dbReference>
<proteinExistence type="predicted"/>
<accession>A0A5J5BAI4</accession>
<keyword evidence="3" id="KW-1185">Reference proteome</keyword>
<evidence type="ECO:0000313" key="2">
    <source>
        <dbReference type="EMBL" id="KAA8539386.1"/>
    </source>
</evidence>
<evidence type="ECO:0000313" key="3">
    <source>
        <dbReference type="Proteomes" id="UP000325577"/>
    </source>
</evidence>
<protein>
    <submittedName>
        <fullName evidence="2">Uncharacterized protein</fullName>
    </submittedName>
</protein>
<dbReference type="OrthoDB" id="1912561at2759"/>
<dbReference type="Pfam" id="PF14223">
    <property type="entry name" value="Retrotran_gag_2"/>
    <property type="match status" value="1"/>
</dbReference>
<name>A0A5J5BAI4_9ASTE</name>
<organism evidence="2 3">
    <name type="scientific">Nyssa sinensis</name>
    <dbReference type="NCBI Taxonomy" id="561372"/>
    <lineage>
        <taxon>Eukaryota</taxon>
        <taxon>Viridiplantae</taxon>
        <taxon>Streptophyta</taxon>
        <taxon>Embryophyta</taxon>
        <taxon>Tracheophyta</taxon>
        <taxon>Spermatophyta</taxon>
        <taxon>Magnoliopsida</taxon>
        <taxon>eudicotyledons</taxon>
        <taxon>Gunneridae</taxon>
        <taxon>Pentapetalae</taxon>
        <taxon>asterids</taxon>
        <taxon>Cornales</taxon>
        <taxon>Nyssaceae</taxon>
        <taxon>Nyssa</taxon>
    </lineage>
</organism>